<keyword evidence="6" id="KW-1185">Reference proteome</keyword>
<keyword evidence="5" id="KW-0378">Hydrolase</keyword>
<dbReference type="PANTHER" id="PTHR43434:SF1">
    <property type="entry name" value="PHOSPHOGLYCOLATE PHOSPHATASE"/>
    <property type="match status" value="1"/>
</dbReference>
<dbReference type="InterPro" id="IPR023198">
    <property type="entry name" value="PGP-like_dom2"/>
</dbReference>
<dbReference type="Proteomes" id="UP001595629">
    <property type="component" value="Unassembled WGS sequence"/>
</dbReference>
<evidence type="ECO:0000256" key="2">
    <source>
        <dbReference type="ARBA" id="ARBA00004818"/>
    </source>
</evidence>
<dbReference type="NCBIfam" id="TIGR01549">
    <property type="entry name" value="HAD-SF-IA-v1"/>
    <property type="match status" value="1"/>
</dbReference>
<dbReference type="PANTHER" id="PTHR43434">
    <property type="entry name" value="PHOSPHOGLYCOLATE PHOSPHATASE"/>
    <property type="match status" value="1"/>
</dbReference>
<evidence type="ECO:0000313" key="5">
    <source>
        <dbReference type="EMBL" id="MFC3615764.1"/>
    </source>
</evidence>
<evidence type="ECO:0000256" key="1">
    <source>
        <dbReference type="ARBA" id="ARBA00000830"/>
    </source>
</evidence>
<dbReference type="Gene3D" id="1.10.150.240">
    <property type="entry name" value="Putative phosphatase, domain 2"/>
    <property type="match status" value="1"/>
</dbReference>
<dbReference type="RefSeq" id="WP_386737033.1">
    <property type="nucleotide sequence ID" value="NZ_JBHRXI010000017.1"/>
</dbReference>
<dbReference type="Gene3D" id="3.40.50.1000">
    <property type="entry name" value="HAD superfamily/HAD-like"/>
    <property type="match status" value="1"/>
</dbReference>
<organism evidence="5 6">
    <name type="scientific">Lutimaribacter marinistellae</name>
    <dbReference type="NCBI Taxonomy" id="1820329"/>
    <lineage>
        <taxon>Bacteria</taxon>
        <taxon>Pseudomonadati</taxon>
        <taxon>Pseudomonadota</taxon>
        <taxon>Alphaproteobacteria</taxon>
        <taxon>Rhodobacterales</taxon>
        <taxon>Roseobacteraceae</taxon>
        <taxon>Lutimaribacter</taxon>
    </lineage>
</organism>
<dbReference type="Pfam" id="PF00702">
    <property type="entry name" value="Hydrolase"/>
    <property type="match status" value="1"/>
</dbReference>
<dbReference type="PRINTS" id="PR00413">
    <property type="entry name" value="HADHALOGNASE"/>
</dbReference>
<comment type="similarity">
    <text evidence="3">Belongs to the HAD-like hydrolase superfamily. CbbY/CbbZ/Gph/YieH family.</text>
</comment>
<dbReference type="InterPro" id="IPR050155">
    <property type="entry name" value="HAD-like_hydrolase_sf"/>
</dbReference>
<accession>A0ABV7TJP5</accession>
<dbReference type="SUPFAM" id="SSF56784">
    <property type="entry name" value="HAD-like"/>
    <property type="match status" value="1"/>
</dbReference>
<dbReference type="InterPro" id="IPR006439">
    <property type="entry name" value="HAD-SF_hydro_IA"/>
</dbReference>
<evidence type="ECO:0000256" key="4">
    <source>
        <dbReference type="ARBA" id="ARBA00013078"/>
    </source>
</evidence>
<dbReference type="SFLD" id="SFLDG01129">
    <property type="entry name" value="C1.5:_HAD__Beta-PGM__Phosphata"/>
    <property type="match status" value="1"/>
</dbReference>
<comment type="pathway">
    <text evidence="2">Organic acid metabolism; glycolate biosynthesis; glycolate from 2-phosphoglycolate: step 1/1.</text>
</comment>
<protein>
    <recommendedName>
        <fullName evidence="4">phosphoglycolate phosphatase</fullName>
        <ecNumber evidence="4">3.1.3.18</ecNumber>
    </recommendedName>
</protein>
<sequence>MTIEAIIFDKDGTLFDFAATWSAFARALIERISEGDTSRAERIGARLGFELETGTFAPDSVVIAATPAEIAEVLYPELPRMSSAEIVDMLNDEAERAPQVEAVELVTFLSDLRTRGLRLGVATNDAEAPALAHLGAAGVQDRFDFIAGFDSGYGAKPLPGQLLAFADHVGIAPERVAMVGDSLHDLLAGRAAGMRTIGVLTGIAREADLSAHADVVLPHIGHIPSWLEAIRPSSEISGL</sequence>
<proteinExistence type="inferred from homology"/>
<comment type="catalytic activity">
    <reaction evidence="1">
        <text>2-phosphoglycolate + H2O = glycolate + phosphate</text>
        <dbReference type="Rhea" id="RHEA:14369"/>
        <dbReference type="ChEBI" id="CHEBI:15377"/>
        <dbReference type="ChEBI" id="CHEBI:29805"/>
        <dbReference type="ChEBI" id="CHEBI:43474"/>
        <dbReference type="ChEBI" id="CHEBI:58033"/>
        <dbReference type="EC" id="3.1.3.18"/>
    </reaction>
</comment>
<evidence type="ECO:0000313" key="6">
    <source>
        <dbReference type="Proteomes" id="UP001595629"/>
    </source>
</evidence>
<dbReference type="EC" id="3.1.3.18" evidence="4"/>
<evidence type="ECO:0000256" key="3">
    <source>
        <dbReference type="ARBA" id="ARBA00006171"/>
    </source>
</evidence>
<dbReference type="SFLD" id="SFLDS00003">
    <property type="entry name" value="Haloacid_Dehalogenase"/>
    <property type="match status" value="1"/>
</dbReference>
<dbReference type="InterPro" id="IPR036412">
    <property type="entry name" value="HAD-like_sf"/>
</dbReference>
<comment type="caution">
    <text evidence="5">The sequence shown here is derived from an EMBL/GenBank/DDBJ whole genome shotgun (WGS) entry which is preliminary data.</text>
</comment>
<dbReference type="GO" id="GO:0016787">
    <property type="term" value="F:hydrolase activity"/>
    <property type="evidence" value="ECO:0007669"/>
    <property type="project" value="UniProtKB-KW"/>
</dbReference>
<gene>
    <name evidence="5" type="ORF">ACFORG_18570</name>
</gene>
<dbReference type="EMBL" id="JBHRXI010000017">
    <property type="protein sequence ID" value="MFC3615764.1"/>
    <property type="molecule type" value="Genomic_DNA"/>
</dbReference>
<reference evidence="6" key="1">
    <citation type="journal article" date="2019" name="Int. J. Syst. Evol. Microbiol.">
        <title>The Global Catalogue of Microorganisms (GCM) 10K type strain sequencing project: providing services to taxonomists for standard genome sequencing and annotation.</title>
        <authorList>
            <consortium name="The Broad Institute Genomics Platform"/>
            <consortium name="The Broad Institute Genome Sequencing Center for Infectious Disease"/>
            <person name="Wu L."/>
            <person name="Ma J."/>
        </authorList>
    </citation>
    <scope>NUCLEOTIDE SEQUENCE [LARGE SCALE GENOMIC DNA]</scope>
    <source>
        <strain evidence="6">KCTC 42911</strain>
    </source>
</reference>
<dbReference type="InterPro" id="IPR023214">
    <property type="entry name" value="HAD_sf"/>
</dbReference>
<name>A0ABV7TJP5_9RHOB</name>